<evidence type="ECO:0000313" key="1">
    <source>
        <dbReference type="EMBL" id="KXL52733.1"/>
    </source>
</evidence>
<keyword evidence="2" id="KW-1185">Reference proteome</keyword>
<reference evidence="1 2" key="1">
    <citation type="submission" date="2016-01" db="EMBL/GenBank/DDBJ databases">
        <title>Genome sequence of Clostridium neopropionicum X4, DSM-3847.</title>
        <authorList>
            <person name="Poehlein A."/>
            <person name="Beck M.H."/>
            <person name="Bengelsdorf F.R."/>
            <person name="Daniel R."/>
            <person name="Duerre P."/>
        </authorList>
    </citation>
    <scope>NUCLEOTIDE SEQUENCE [LARGE SCALE GENOMIC DNA]</scope>
    <source>
        <strain evidence="1 2">DSM-3847</strain>
    </source>
</reference>
<proteinExistence type="predicted"/>
<dbReference type="RefSeq" id="WP_242864193.1">
    <property type="nucleotide sequence ID" value="NZ_LRVM01000005.1"/>
</dbReference>
<dbReference type="InterPro" id="IPR012851">
    <property type="entry name" value="Spore_coat_CotF-like"/>
</dbReference>
<comment type="caution">
    <text evidence="1">The sequence shown here is derived from an EMBL/GenBank/DDBJ whole genome shotgun (WGS) entry which is preliminary data.</text>
</comment>
<dbReference type="InterPro" id="IPR009078">
    <property type="entry name" value="Ferritin-like_SF"/>
</dbReference>
<dbReference type="STRING" id="36847.CLNEO_17550"/>
<gene>
    <name evidence="1" type="ORF">CLNEO_17550</name>
</gene>
<evidence type="ECO:0000313" key="2">
    <source>
        <dbReference type="Proteomes" id="UP000070539"/>
    </source>
</evidence>
<protein>
    <submittedName>
        <fullName evidence="1">Coat F domain protein</fullName>
    </submittedName>
</protein>
<accession>A0A136WE23</accession>
<dbReference type="Pfam" id="PF07875">
    <property type="entry name" value="Coat_F"/>
    <property type="match status" value="1"/>
</dbReference>
<organism evidence="1 2">
    <name type="scientific">Anaerotignum neopropionicum</name>
    <dbReference type="NCBI Taxonomy" id="36847"/>
    <lineage>
        <taxon>Bacteria</taxon>
        <taxon>Bacillati</taxon>
        <taxon>Bacillota</taxon>
        <taxon>Clostridia</taxon>
        <taxon>Lachnospirales</taxon>
        <taxon>Anaerotignaceae</taxon>
        <taxon>Anaerotignum</taxon>
    </lineage>
</organism>
<dbReference type="Gene3D" id="1.20.120.660">
    <property type="entry name" value="IL-4 antagonist (De novo design) like domain"/>
    <property type="match status" value="2"/>
</dbReference>
<dbReference type="PATRIC" id="fig|36847.3.peg.2062"/>
<dbReference type="CDD" id="cd00657">
    <property type="entry name" value="Ferritin_like"/>
    <property type="match status" value="1"/>
</dbReference>
<sequence length="158" mass="18126">MQLTQNKAMQLTQKETTLLKDLKEQEKLCVDKYKKYSSEAVDSQLKNLFSQIAQIEQQHYDTLTQIENGTIPAQGGKAQSQPTFTAAYGPANTTEKQNDSYLCTDVLSAEKHVSHLYDTCVFEFKDEQIRNILNHIQKEEQGHGKMIYDYMSVNSMYS</sequence>
<dbReference type="Proteomes" id="UP000070539">
    <property type="component" value="Unassembled WGS sequence"/>
</dbReference>
<dbReference type="AlphaFoldDB" id="A0A136WE23"/>
<dbReference type="SUPFAM" id="SSF47240">
    <property type="entry name" value="Ferritin-like"/>
    <property type="match status" value="1"/>
</dbReference>
<dbReference type="EMBL" id="LRVM01000005">
    <property type="protein sequence ID" value="KXL52733.1"/>
    <property type="molecule type" value="Genomic_DNA"/>
</dbReference>
<name>A0A136WE23_9FIRM</name>